<dbReference type="Gene3D" id="3.40.50.620">
    <property type="entry name" value="HUPs"/>
    <property type="match status" value="1"/>
</dbReference>
<dbReference type="InterPro" id="IPR014729">
    <property type="entry name" value="Rossmann-like_a/b/a_fold"/>
</dbReference>
<reference evidence="3 4" key="1">
    <citation type="journal article" date="2022" name="Nat. Plants">
        <title>Genomes of leafy and leafless Platanthera orchids illuminate the evolution of mycoheterotrophy.</title>
        <authorList>
            <person name="Li M.H."/>
            <person name="Liu K.W."/>
            <person name="Li Z."/>
            <person name="Lu H.C."/>
            <person name="Ye Q.L."/>
            <person name="Zhang D."/>
            <person name="Wang J.Y."/>
            <person name="Li Y.F."/>
            <person name="Zhong Z.M."/>
            <person name="Liu X."/>
            <person name="Yu X."/>
            <person name="Liu D.K."/>
            <person name="Tu X.D."/>
            <person name="Liu B."/>
            <person name="Hao Y."/>
            <person name="Liao X.Y."/>
            <person name="Jiang Y.T."/>
            <person name="Sun W.H."/>
            <person name="Chen J."/>
            <person name="Chen Y.Q."/>
            <person name="Ai Y."/>
            <person name="Zhai J.W."/>
            <person name="Wu S.S."/>
            <person name="Zhou Z."/>
            <person name="Hsiao Y.Y."/>
            <person name="Wu W.L."/>
            <person name="Chen Y.Y."/>
            <person name="Lin Y.F."/>
            <person name="Hsu J.L."/>
            <person name="Li C.Y."/>
            <person name="Wang Z.W."/>
            <person name="Zhao X."/>
            <person name="Zhong W.Y."/>
            <person name="Ma X.K."/>
            <person name="Ma L."/>
            <person name="Huang J."/>
            <person name="Chen G.Z."/>
            <person name="Huang M.Z."/>
            <person name="Huang L."/>
            <person name="Peng D.H."/>
            <person name="Luo Y.B."/>
            <person name="Zou S.Q."/>
            <person name="Chen S.P."/>
            <person name="Lan S."/>
            <person name="Tsai W.C."/>
            <person name="Van de Peer Y."/>
            <person name="Liu Z.J."/>
        </authorList>
    </citation>
    <scope>NUCLEOTIDE SEQUENCE [LARGE SCALE GENOMIC DNA]</scope>
    <source>
        <strain evidence="3">Lor288</strain>
    </source>
</reference>
<gene>
    <name evidence="3" type="ORF">KSP40_PGU004284</name>
</gene>
<protein>
    <submittedName>
        <fullName evidence="3">Uncharacterized protein</fullName>
    </submittedName>
</protein>
<evidence type="ECO:0000313" key="3">
    <source>
        <dbReference type="EMBL" id="KAK8953565.1"/>
    </source>
</evidence>
<keyword evidence="2" id="KW-1133">Transmembrane helix</keyword>
<keyword evidence="2" id="KW-0472">Membrane</keyword>
<evidence type="ECO:0000256" key="1">
    <source>
        <dbReference type="ARBA" id="ARBA00005594"/>
    </source>
</evidence>
<dbReference type="Proteomes" id="UP001412067">
    <property type="component" value="Unassembled WGS sequence"/>
</dbReference>
<keyword evidence="2" id="KW-0812">Transmembrane</keyword>
<feature type="transmembrane region" description="Helical" evidence="2">
    <location>
        <begin position="75"/>
        <end position="99"/>
    </location>
</feature>
<evidence type="ECO:0000313" key="4">
    <source>
        <dbReference type="Proteomes" id="UP001412067"/>
    </source>
</evidence>
<keyword evidence="4" id="KW-1185">Reference proteome</keyword>
<dbReference type="PANTHER" id="PTHR45794">
    <property type="entry name" value="LEUCYL-TRNA SYNTHETASE"/>
    <property type="match status" value="1"/>
</dbReference>
<organism evidence="3 4">
    <name type="scientific">Platanthera guangdongensis</name>
    <dbReference type="NCBI Taxonomy" id="2320717"/>
    <lineage>
        <taxon>Eukaryota</taxon>
        <taxon>Viridiplantae</taxon>
        <taxon>Streptophyta</taxon>
        <taxon>Embryophyta</taxon>
        <taxon>Tracheophyta</taxon>
        <taxon>Spermatophyta</taxon>
        <taxon>Magnoliopsida</taxon>
        <taxon>Liliopsida</taxon>
        <taxon>Asparagales</taxon>
        <taxon>Orchidaceae</taxon>
        <taxon>Orchidoideae</taxon>
        <taxon>Orchideae</taxon>
        <taxon>Orchidinae</taxon>
        <taxon>Platanthera</taxon>
    </lineage>
</organism>
<accession>A0ABR2LXE9</accession>
<proteinExistence type="inferred from homology"/>
<sequence length="135" mass="16130">MATNSERGRSFARRDQLLKIQSQIQKLWDEEKIFEATSLSKPLEPGEKFFGNFQYHYINVFLHLDHAFSLSKLELLWLTTDFVVGMFSFLFLSIARGCLSRHQLIRFQYMYEVVNCIGLIFELQDKFLWKTHFHL</sequence>
<dbReference type="InterPro" id="IPR004493">
    <property type="entry name" value="Leu-tRNA-synth_Ia_arc/euk"/>
</dbReference>
<dbReference type="EMBL" id="JBBWWR010000014">
    <property type="protein sequence ID" value="KAK8953565.1"/>
    <property type="molecule type" value="Genomic_DNA"/>
</dbReference>
<comment type="similarity">
    <text evidence="1">Belongs to the class-I aminoacyl-tRNA synthetase family.</text>
</comment>
<evidence type="ECO:0000256" key="2">
    <source>
        <dbReference type="SAM" id="Phobius"/>
    </source>
</evidence>
<name>A0ABR2LXE9_9ASPA</name>
<comment type="caution">
    <text evidence="3">The sequence shown here is derived from an EMBL/GenBank/DDBJ whole genome shotgun (WGS) entry which is preliminary data.</text>
</comment>
<dbReference type="PANTHER" id="PTHR45794:SF1">
    <property type="entry name" value="LEUCINE--TRNA LIGASE, CYTOPLASMIC"/>
    <property type="match status" value="1"/>
</dbReference>